<protein>
    <submittedName>
        <fullName evidence="2">Uncharacterized protein</fullName>
    </submittedName>
</protein>
<accession>A0A9W7XAY4</accession>
<comment type="caution">
    <text evidence="2">The sequence shown here is derived from an EMBL/GenBank/DDBJ whole genome shotgun (WGS) entry which is preliminary data.</text>
</comment>
<reference evidence="2 3" key="1">
    <citation type="submission" date="2022-10" db="EMBL/GenBank/DDBJ databases">
        <title>WGS assembly of Paspalum vaginatum 540-79.</title>
        <authorList>
            <person name="Sun G."/>
            <person name="Wase N."/>
            <person name="Shu S."/>
            <person name="Jenkins J."/>
            <person name="Zhou B."/>
            <person name="Torres-Rodriguez J."/>
            <person name="Chen C."/>
            <person name="Sandor L."/>
            <person name="Plott C."/>
            <person name="Yoshinga Y."/>
            <person name="Daum C."/>
            <person name="Qi P."/>
            <person name="Barry K."/>
            <person name="Lipzen A."/>
            <person name="Berry L."/>
            <person name="Pedersen C."/>
            <person name="Gottilla T."/>
            <person name="Foltz A."/>
            <person name="Yu H."/>
            <person name="O'Malley R."/>
            <person name="Zhang C."/>
            <person name="Devos K."/>
            <person name="Sigmon B."/>
            <person name="Yu B."/>
            <person name="Obata T."/>
            <person name="Schmutz J."/>
            <person name="Schnable J."/>
        </authorList>
    </citation>
    <scope>NUCLEOTIDE SEQUENCE [LARGE SCALE GENOMIC DNA]</scope>
    <source>
        <strain evidence="3">cv. 540-79</strain>
    </source>
</reference>
<dbReference type="Proteomes" id="UP001164776">
    <property type="component" value="Unassembled WGS sequence"/>
</dbReference>
<dbReference type="EMBL" id="MU629764">
    <property type="protein sequence ID" value="KAJ1255288.1"/>
    <property type="molecule type" value="Genomic_DNA"/>
</dbReference>
<sequence length="250" mass="27151">MPSPTRPDLAGSPPHSPTASHRSGTKKARFHFHLAFGSPNLDAPSRPILRRQALPGDPATGCLSKPQTNLRGKAVSRRLVNGASPLGLPWLVFANQESACSTLVCANAMVRLMLIPLLRQQPATTTVKELINQQQLMRFEDDHEPAAATSHAGGEVTVKRKSVSRSLRKILSALARGHVGGQHDAELVDLLLRHMRGEYPSVGGHLRRAERSHQVRVPCRGATAAAGRVPARVRRRGPPLVQLRTRAHGF</sequence>
<evidence type="ECO:0000313" key="3">
    <source>
        <dbReference type="Proteomes" id="UP001164776"/>
    </source>
</evidence>
<organism evidence="2 3">
    <name type="scientific">Paspalum vaginatum</name>
    <name type="common">seashore paspalum</name>
    <dbReference type="NCBI Taxonomy" id="158149"/>
    <lineage>
        <taxon>Eukaryota</taxon>
        <taxon>Viridiplantae</taxon>
        <taxon>Streptophyta</taxon>
        <taxon>Embryophyta</taxon>
        <taxon>Tracheophyta</taxon>
        <taxon>Spermatophyta</taxon>
        <taxon>Magnoliopsida</taxon>
        <taxon>Liliopsida</taxon>
        <taxon>Poales</taxon>
        <taxon>Poaceae</taxon>
        <taxon>PACMAD clade</taxon>
        <taxon>Panicoideae</taxon>
        <taxon>Andropogonodae</taxon>
        <taxon>Paspaleae</taxon>
        <taxon>Paspalinae</taxon>
        <taxon>Paspalum</taxon>
    </lineage>
</organism>
<keyword evidence="3" id="KW-1185">Reference proteome</keyword>
<evidence type="ECO:0000313" key="2">
    <source>
        <dbReference type="EMBL" id="KAJ1255288.1"/>
    </source>
</evidence>
<feature type="region of interest" description="Disordered" evidence="1">
    <location>
        <begin position="1"/>
        <end position="24"/>
    </location>
</feature>
<name>A0A9W7XAY4_9POAL</name>
<proteinExistence type="predicted"/>
<dbReference type="AlphaFoldDB" id="A0A9W7XAY4"/>
<gene>
    <name evidence="2" type="ORF">BS78_K267700</name>
</gene>
<evidence type="ECO:0000256" key="1">
    <source>
        <dbReference type="SAM" id="MobiDB-lite"/>
    </source>
</evidence>